<reference evidence="3 4" key="1">
    <citation type="submission" date="2018-04" db="EMBL/GenBank/DDBJ databases">
        <title>Chitinophaga fuyangensis sp. nov., isolated from soil in a chemical factory.</title>
        <authorList>
            <person name="Chen K."/>
        </authorList>
    </citation>
    <scope>NUCLEOTIDE SEQUENCE [LARGE SCALE GENOMIC DNA]</scope>
    <source>
        <strain evidence="3 4">LY-1</strain>
    </source>
</reference>
<evidence type="ECO:0000313" key="3">
    <source>
        <dbReference type="EMBL" id="PUZ21671.1"/>
    </source>
</evidence>
<name>A0A2T7BBA8_9BACT</name>
<keyword evidence="2" id="KW-0418">Kinase</keyword>
<dbReference type="PIRSF" id="PIRSF006221">
    <property type="entry name" value="Ketosamine-3-kinase"/>
    <property type="match status" value="1"/>
</dbReference>
<dbReference type="InterPro" id="IPR011009">
    <property type="entry name" value="Kinase-like_dom_sf"/>
</dbReference>
<comment type="caution">
    <text evidence="3">The sequence shown here is derived from an EMBL/GenBank/DDBJ whole genome shotgun (WGS) entry which is preliminary data.</text>
</comment>
<keyword evidence="2" id="KW-0808">Transferase</keyword>
<dbReference type="GO" id="GO:0016301">
    <property type="term" value="F:kinase activity"/>
    <property type="evidence" value="ECO:0007669"/>
    <property type="project" value="UniProtKB-UniRule"/>
</dbReference>
<dbReference type="RefSeq" id="WP_108689323.1">
    <property type="nucleotide sequence ID" value="NZ_QCYK01000004.1"/>
</dbReference>
<evidence type="ECO:0000256" key="2">
    <source>
        <dbReference type="PIRNR" id="PIRNR006221"/>
    </source>
</evidence>
<dbReference type="Proteomes" id="UP000244450">
    <property type="component" value="Unassembled WGS sequence"/>
</dbReference>
<dbReference type="PANTHER" id="PTHR12149:SF8">
    <property type="entry name" value="PROTEIN-RIBULOSAMINE 3-KINASE"/>
    <property type="match status" value="1"/>
</dbReference>
<keyword evidence="4" id="KW-1185">Reference proteome</keyword>
<dbReference type="Gene3D" id="3.30.200.20">
    <property type="entry name" value="Phosphorylase Kinase, domain 1"/>
    <property type="match status" value="1"/>
</dbReference>
<dbReference type="Gene3D" id="3.90.1200.10">
    <property type="match status" value="1"/>
</dbReference>
<dbReference type="AlphaFoldDB" id="A0A2T7BBA8"/>
<proteinExistence type="inferred from homology"/>
<dbReference type="PANTHER" id="PTHR12149">
    <property type="entry name" value="FRUCTOSAMINE 3 KINASE-RELATED PROTEIN"/>
    <property type="match status" value="1"/>
</dbReference>
<dbReference type="SUPFAM" id="SSF56112">
    <property type="entry name" value="Protein kinase-like (PK-like)"/>
    <property type="match status" value="1"/>
</dbReference>
<organism evidence="3 4">
    <name type="scientific">Chitinophaga parva</name>
    <dbReference type="NCBI Taxonomy" id="2169414"/>
    <lineage>
        <taxon>Bacteria</taxon>
        <taxon>Pseudomonadati</taxon>
        <taxon>Bacteroidota</taxon>
        <taxon>Chitinophagia</taxon>
        <taxon>Chitinophagales</taxon>
        <taxon>Chitinophagaceae</taxon>
        <taxon>Chitinophaga</taxon>
    </lineage>
</organism>
<accession>A0A2T7BBA8</accession>
<dbReference type="Pfam" id="PF03881">
    <property type="entry name" value="Fructosamin_kin"/>
    <property type="match status" value="1"/>
</dbReference>
<comment type="similarity">
    <text evidence="1 2">Belongs to the fructosamine kinase family.</text>
</comment>
<gene>
    <name evidence="3" type="ORF">DCC81_24075</name>
</gene>
<dbReference type="InterPro" id="IPR016477">
    <property type="entry name" value="Fructo-/Ketosamine-3-kinase"/>
</dbReference>
<dbReference type="EMBL" id="QCYK01000004">
    <property type="protein sequence ID" value="PUZ21671.1"/>
    <property type="molecule type" value="Genomic_DNA"/>
</dbReference>
<evidence type="ECO:0008006" key="5">
    <source>
        <dbReference type="Google" id="ProtNLM"/>
    </source>
</evidence>
<evidence type="ECO:0000313" key="4">
    <source>
        <dbReference type="Proteomes" id="UP000244450"/>
    </source>
</evidence>
<evidence type="ECO:0000256" key="1">
    <source>
        <dbReference type="ARBA" id="ARBA00009460"/>
    </source>
</evidence>
<sequence>MMDETLLTNLGTALSRQLGVKIQINRTVSIAGGDINDTYRIESNEGQWFLKMNNAQKYPGMFAKEYDGLQTLARTGAIKVPQPILYGTAGPHAFLVTELIEKGRLVSDFWENFAASLAQLHRHSQPNFGYHTSNYIGNLKQYNTAYSSWPVFYAMNRLLPLAREAYDQQKMDKETVKQLELLSKRLPDIFPSEPPSLIHGDLWSGNFMVGNNGKACIYDPAVYYGHREMDLAMTRLFGGFDTRFHYAYQAVFPLSHGWQSRIGVCQLYPLLVHYVIFGGSYFSDIKEVLNEF</sequence>
<dbReference type="OrthoDB" id="5291879at2"/>
<protein>
    <recommendedName>
        <fullName evidence="5">Ketosamine-3-kinase</fullName>
    </recommendedName>
</protein>